<protein>
    <submittedName>
        <fullName evidence="2">Uncharacterized protein</fullName>
    </submittedName>
</protein>
<feature type="compositionally biased region" description="Low complexity" evidence="1">
    <location>
        <begin position="150"/>
        <end position="163"/>
    </location>
</feature>
<sequence>MVDGVPTHHCMRLSVKLVDDVSRKMATEDQRSSSSSIRAQLLDGDIRNGIDTETDLNANPSSGKPRRSAHVEKHRHSLPTNAQLNSLWQDNNLKPPSDDQNTGNSAAHRATALRQLTGTPLRGRVRHRSVASTGTRTSLSSQPVLVRTYSGSRSRPSSQARPQPELPEGAMGKDAKFLPADSFAFDGILRAIEPDVKDTIDAIAQIYSRTNLSLADEYGAHKPPQGEITGGSRTRQAPLPQRPGGNESTLSVVPEASSSSERLSDHAGVSKKSSPSSVASGQKRKSAYGALMDVMSGSPPRDTTPHSATKKATDQDPPSEAAVRTSALLSNVRISQPGLALHSRSGTYSGTPSIHSRRSSIGLAMGRSSSENQSVSAQATLDLTSMAIEGAPSRPSSQYEVHIGTPSSTSSGVWLPWLKAKGESSQSAERVLKTLLHRTRSDSAQDAAGLG</sequence>
<evidence type="ECO:0000313" key="3">
    <source>
        <dbReference type="Proteomes" id="UP000800092"/>
    </source>
</evidence>
<feature type="compositionally biased region" description="Polar residues" evidence="1">
    <location>
        <begin position="246"/>
        <end position="261"/>
    </location>
</feature>
<feature type="region of interest" description="Disordered" evidence="1">
    <location>
        <begin position="217"/>
        <end position="323"/>
    </location>
</feature>
<feature type="compositionally biased region" description="Polar residues" evidence="1">
    <location>
        <begin position="130"/>
        <end position="143"/>
    </location>
</feature>
<gene>
    <name evidence="2" type="ORF">EV356DRAFT_536560</name>
</gene>
<name>A0A6A6GWW9_VIRVR</name>
<evidence type="ECO:0000256" key="1">
    <source>
        <dbReference type="SAM" id="MobiDB-lite"/>
    </source>
</evidence>
<feature type="compositionally biased region" description="Low complexity" evidence="1">
    <location>
        <begin position="270"/>
        <end position="281"/>
    </location>
</feature>
<accession>A0A6A6GWW9</accession>
<dbReference type="Proteomes" id="UP000800092">
    <property type="component" value="Unassembled WGS sequence"/>
</dbReference>
<evidence type="ECO:0000313" key="2">
    <source>
        <dbReference type="EMBL" id="KAF2230217.1"/>
    </source>
</evidence>
<keyword evidence="3" id="KW-1185">Reference proteome</keyword>
<dbReference type="OrthoDB" id="5339332at2759"/>
<feature type="region of interest" description="Disordered" evidence="1">
    <location>
        <begin position="26"/>
        <end position="173"/>
    </location>
</feature>
<feature type="compositionally biased region" description="Basic residues" evidence="1">
    <location>
        <begin position="64"/>
        <end position="77"/>
    </location>
</feature>
<dbReference type="AlphaFoldDB" id="A0A6A6GWW9"/>
<proteinExistence type="predicted"/>
<organism evidence="2 3">
    <name type="scientific">Viridothelium virens</name>
    <name type="common">Speckled blister lichen</name>
    <name type="synonym">Trypethelium virens</name>
    <dbReference type="NCBI Taxonomy" id="1048519"/>
    <lineage>
        <taxon>Eukaryota</taxon>
        <taxon>Fungi</taxon>
        <taxon>Dikarya</taxon>
        <taxon>Ascomycota</taxon>
        <taxon>Pezizomycotina</taxon>
        <taxon>Dothideomycetes</taxon>
        <taxon>Dothideomycetes incertae sedis</taxon>
        <taxon>Trypetheliales</taxon>
        <taxon>Trypetheliaceae</taxon>
        <taxon>Viridothelium</taxon>
    </lineage>
</organism>
<reference evidence="2" key="1">
    <citation type="journal article" date="2020" name="Stud. Mycol.">
        <title>101 Dothideomycetes genomes: a test case for predicting lifestyles and emergence of pathogens.</title>
        <authorList>
            <person name="Haridas S."/>
            <person name="Albert R."/>
            <person name="Binder M."/>
            <person name="Bloem J."/>
            <person name="Labutti K."/>
            <person name="Salamov A."/>
            <person name="Andreopoulos B."/>
            <person name="Baker S."/>
            <person name="Barry K."/>
            <person name="Bills G."/>
            <person name="Bluhm B."/>
            <person name="Cannon C."/>
            <person name="Castanera R."/>
            <person name="Culley D."/>
            <person name="Daum C."/>
            <person name="Ezra D."/>
            <person name="Gonzalez J."/>
            <person name="Henrissat B."/>
            <person name="Kuo A."/>
            <person name="Liang C."/>
            <person name="Lipzen A."/>
            <person name="Lutzoni F."/>
            <person name="Magnuson J."/>
            <person name="Mondo S."/>
            <person name="Nolan M."/>
            <person name="Ohm R."/>
            <person name="Pangilinan J."/>
            <person name="Park H.-J."/>
            <person name="Ramirez L."/>
            <person name="Alfaro M."/>
            <person name="Sun H."/>
            <person name="Tritt A."/>
            <person name="Yoshinaga Y."/>
            <person name="Zwiers L.-H."/>
            <person name="Turgeon B."/>
            <person name="Goodwin S."/>
            <person name="Spatafora J."/>
            <person name="Crous P."/>
            <person name="Grigoriev I."/>
        </authorList>
    </citation>
    <scope>NUCLEOTIDE SEQUENCE</scope>
    <source>
        <strain evidence="2">Tuck. ex Michener</strain>
    </source>
</reference>
<feature type="compositionally biased region" description="Polar residues" evidence="1">
    <location>
        <begin position="78"/>
        <end position="105"/>
    </location>
</feature>
<dbReference type="EMBL" id="ML991845">
    <property type="protein sequence ID" value="KAF2230217.1"/>
    <property type="molecule type" value="Genomic_DNA"/>
</dbReference>